<evidence type="ECO:0000313" key="3">
    <source>
        <dbReference type="Proteomes" id="UP000030656"/>
    </source>
</evidence>
<dbReference type="EMBL" id="KI927800">
    <property type="protein sequence ID" value="ETW32345.1"/>
    <property type="molecule type" value="Genomic_DNA"/>
</dbReference>
<protein>
    <recommendedName>
        <fullName evidence="4">Secreted protein</fullName>
    </recommendedName>
</protein>
<evidence type="ECO:0008006" key="4">
    <source>
        <dbReference type="Google" id="ProtNLM"/>
    </source>
</evidence>
<dbReference type="AlphaFoldDB" id="A0A024VVV7"/>
<evidence type="ECO:0000313" key="2">
    <source>
        <dbReference type="EMBL" id="ETW32345.1"/>
    </source>
</evidence>
<feature type="chain" id="PRO_5001536535" description="Secreted protein" evidence="1">
    <location>
        <begin position="18"/>
        <end position="98"/>
    </location>
</feature>
<dbReference type="Proteomes" id="UP000030656">
    <property type="component" value="Unassembled WGS sequence"/>
</dbReference>
<feature type="signal peptide" evidence="1">
    <location>
        <begin position="1"/>
        <end position="17"/>
    </location>
</feature>
<sequence length="98" mass="11624">MPFLLFSFFLFFLLINQKNNIESKRTNISKLKAFIVSPQKSKNKIIILNNKNSSIINNKVIKKNIQRNIFLKENIRVCKERINRISQRIQICGKKCKK</sequence>
<dbReference type="OrthoDB" id="392195at2759"/>
<reference evidence="2 3" key="2">
    <citation type="submission" date="2013-02" db="EMBL/GenBank/DDBJ databases">
        <title>The Genome Sequence of Plasmodium falciparum FCH/4.</title>
        <authorList>
            <consortium name="The Broad Institute Genome Sequencing Platform"/>
            <consortium name="The Broad Institute Genome Sequencing Center for Infectious Disease"/>
            <person name="Neafsey D."/>
            <person name="Cheeseman I."/>
            <person name="Volkman S."/>
            <person name="Adams J."/>
            <person name="Walker B."/>
            <person name="Young S.K."/>
            <person name="Zeng Q."/>
            <person name="Gargeya S."/>
            <person name="Fitzgerald M."/>
            <person name="Haas B."/>
            <person name="Abouelleil A."/>
            <person name="Alvarado L."/>
            <person name="Arachchi H.M."/>
            <person name="Berlin A.M."/>
            <person name="Chapman S.B."/>
            <person name="Dewar J."/>
            <person name="Goldberg J."/>
            <person name="Griggs A."/>
            <person name="Gujja S."/>
            <person name="Hansen M."/>
            <person name="Howarth C."/>
            <person name="Imamovic A."/>
            <person name="Larimer J."/>
            <person name="McCowan C."/>
            <person name="Murphy C."/>
            <person name="Neiman D."/>
            <person name="Pearson M."/>
            <person name="Priest M."/>
            <person name="Roberts A."/>
            <person name="Saif S."/>
            <person name="Shea T."/>
            <person name="Sisk P."/>
            <person name="Sykes S."/>
            <person name="Wortman J."/>
            <person name="Nusbaum C."/>
            <person name="Birren B."/>
        </authorList>
    </citation>
    <scope>NUCLEOTIDE SEQUENCE [LARGE SCALE GENOMIC DNA]</scope>
    <source>
        <strain evidence="2 3">FCH/4</strain>
    </source>
</reference>
<gene>
    <name evidence="2" type="ORF">PFFCH_00182</name>
</gene>
<organism evidence="2 3">
    <name type="scientific">Plasmodium falciparum FCH/4</name>
    <dbReference type="NCBI Taxonomy" id="1036724"/>
    <lineage>
        <taxon>Eukaryota</taxon>
        <taxon>Sar</taxon>
        <taxon>Alveolata</taxon>
        <taxon>Apicomplexa</taxon>
        <taxon>Aconoidasida</taxon>
        <taxon>Haemosporida</taxon>
        <taxon>Plasmodiidae</taxon>
        <taxon>Plasmodium</taxon>
        <taxon>Plasmodium (Laverania)</taxon>
    </lineage>
</organism>
<evidence type="ECO:0000256" key="1">
    <source>
        <dbReference type="SAM" id="SignalP"/>
    </source>
</evidence>
<name>A0A024VVV7_PLAFA</name>
<proteinExistence type="predicted"/>
<reference evidence="2 3" key="1">
    <citation type="submission" date="2013-02" db="EMBL/GenBank/DDBJ databases">
        <title>The Genome Annotation of Plasmodium falciparum FCH/4.</title>
        <authorList>
            <consortium name="The Broad Institute Genome Sequencing Platform"/>
            <consortium name="The Broad Institute Genome Sequencing Center for Infectious Disease"/>
            <person name="Neafsey D."/>
            <person name="Hoffman S."/>
            <person name="Volkman S."/>
            <person name="Rosenthal P."/>
            <person name="Walker B."/>
            <person name="Young S.K."/>
            <person name="Zeng Q."/>
            <person name="Gargeya S."/>
            <person name="Fitzgerald M."/>
            <person name="Haas B."/>
            <person name="Abouelleil A."/>
            <person name="Allen A.W."/>
            <person name="Alvarado L."/>
            <person name="Arachchi H.M."/>
            <person name="Berlin A.M."/>
            <person name="Chapman S.B."/>
            <person name="Gainer-Dewar J."/>
            <person name="Goldberg J."/>
            <person name="Griggs A."/>
            <person name="Gujja S."/>
            <person name="Hansen M."/>
            <person name="Howarth C."/>
            <person name="Imamovic A."/>
            <person name="Ireland A."/>
            <person name="Larimer J."/>
            <person name="McCowan C."/>
            <person name="Murphy C."/>
            <person name="Pearson M."/>
            <person name="Poon T.W."/>
            <person name="Priest M."/>
            <person name="Roberts A."/>
            <person name="Saif S."/>
            <person name="Shea T."/>
            <person name="Sisk P."/>
            <person name="Sykes S."/>
            <person name="Wortman J."/>
            <person name="Nusbaum C."/>
            <person name="Birren B."/>
        </authorList>
    </citation>
    <scope>NUCLEOTIDE SEQUENCE [LARGE SCALE GENOMIC DNA]</scope>
    <source>
        <strain evidence="2 3">FCH/4</strain>
    </source>
</reference>
<accession>A0A024VVV7</accession>
<keyword evidence="1" id="KW-0732">Signal</keyword>